<organism evidence="4 5">
    <name type="scientific">Marchantia polymorpha subsp. ruderalis</name>
    <dbReference type="NCBI Taxonomy" id="1480154"/>
    <lineage>
        <taxon>Eukaryota</taxon>
        <taxon>Viridiplantae</taxon>
        <taxon>Streptophyta</taxon>
        <taxon>Embryophyta</taxon>
        <taxon>Marchantiophyta</taxon>
        <taxon>Marchantiopsida</taxon>
        <taxon>Marchantiidae</taxon>
        <taxon>Marchantiales</taxon>
        <taxon>Marchantiaceae</taxon>
        <taxon>Marchantia</taxon>
    </lineage>
</organism>
<dbReference type="AlphaFoldDB" id="A0A176VRN3"/>
<feature type="region of interest" description="Disordered" evidence="1">
    <location>
        <begin position="70"/>
        <end position="92"/>
    </location>
</feature>
<evidence type="ECO:0000313" key="6">
    <source>
        <dbReference type="Proteomes" id="UP001162541"/>
    </source>
</evidence>
<feature type="domain" description="DUF7796" evidence="2">
    <location>
        <begin position="95"/>
        <end position="435"/>
    </location>
</feature>
<accession>A0A176VRN3</accession>
<dbReference type="PANTHER" id="PTHR35112:SF1">
    <property type="entry name" value="RING_FYVE_PHD ZINC FINGER SUPERFAMILY PROTEIN"/>
    <property type="match status" value="1"/>
</dbReference>
<evidence type="ECO:0000313" key="5">
    <source>
        <dbReference type="Proteomes" id="UP000077202"/>
    </source>
</evidence>
<evidence type="ECO:0000313" key="3">
    <source>
        <dbReference type="EMBL" id="BBN06264.1"/>
    </source>
</evidence>
<name>A0A176VRN3_MARPO</name>
<reference evidence="6" key="3">
    <citation type="journal article" date="2020" name="Curr. Biol.">
        <title>Chromatin organization in early land plants reveals an ancestral association between H3K27me3, transposons, and constitutive heterochromatin.</title>
        <authorList>
            <person name="Montgomery S.A."/>
            <person name="Tanizawa Y."/>
            <person name="Galik B."/>
            <person name="Wang N."/>
            <person name="Ito T."/>
            <person name="Mochizuki T."/>
            <person name="Akimcheva S."/>
            <person name="Bowman J.L."/>
            <person name="Cognat V."/>
            <person name="Marechal-Drouard L."/>
            <person name="Ekker H."/>
            <person name="Hong S.F."/>
            <person name="Kohchi T."/>
            <person name="Lin S.S."/>
            <person name="Liu L.D."/>
            <person name="Nakamura Y."/>
            <person name="Valeeva L.R."/>
            <person name="Shakirov E.V."/>
            <person name="Shippen D.E."/>
            <person name="Wei W.L."/>
            <person name="Yagura M."/>
            <person name="Yamaoka S."/>
            <person name="Yamato K.T."/>
            <person name="Liu C."/>
            <person name="Berger F."/>
        </authorList>
    </citation>
    <scope>NUCLEOTIDE SEQUENCE [LARGE SCALE GENOMIC DNA]</scope>
    <source>
        <strain evidence="6">Tak-1</strain>
    </source>
</reference>
<dbReference type="Pfam" id="PF25072">
    <property type="entry name" value="DUF7796"/>
    <property type="match status" value="1"/>
</dbReference>
<dbReference type="Proteomes" id="UP001162541">
    <property type="component" value="Chromosome 3"/>
</dbReference>
<reference evidence="4 5" key="1">
    <citation type="submission" date="2016-03" db="EMBL/GenBank/DDBJ databases">
        <title>Mechanisms controlling the formation of the plant cell surface in tip-growing cells are functionally conserved among land plants.</title>
        <authorList>
            <person name="Honkanen S."/>
            <person name="Jones V.A."/>
            <person name="Morieri G."/>
            <person name="Champion C."/>
            <person name="Hetherington A.J."/>
            <person name="Kelly S."/>
            <person name="Saint-Marcoux D."/>
            <person name="Proust H."/>
            <person name="Prescott H."/>
            <person name="Dolan L."/>
        </authorList>
    </citation>
    <scope>NUCLEOTIDE SEQUENCE [LARGE SCALE GENOMIC DNA]</scope>
    <source>
        <strain evidence="5">cv. Tak-1 and cv. Tak-2</strain>
        <tissue evidence="4">Whole gametophyte</tissue>
    </source>
</reference>
<evidence type="ECO:0000259" key="2">
    <source>
        <dbReference type="Pfam" id="PF25072"/>
    </source>
</evidence>
<dbReference type="EMBL" id="AP019868">
    <property type="protein sequence ID" value="BBN06264.1"/>
    <property type="molecule type" value="Genomic_DNA"/>
</dbReference>
<proteinExistence type="predicted"/>
<reference evidence="3" key="2">
    <citation type="journal article" date="2019" name="Curr. Biol.">
        <title>Chromatin organization in early land plants reveals an ancestral association between H3K27me3, transposons, and constitutive heterochromatin.</title>
        <authorList>
            <person name="Montgomery S.A."/>
            <person name="Tanizawa Y."/>
            <person name="Galik B."/>
            <person name="Wang N."/>
            <person name="Ito T."/>
            <person name="Mochizuki T."/>
            <person name="Akimcheva S."/>
            <person name="Bowman J."/>
            <person name="Cognat V."/>
            <person name="Drouard L."/>
            <person name="Ekker H."/>
            <person name="Houng S."/>
            <person name="Kohchi T."/>
            <person name="Lin S."/>
            <person name="Liu L.D."/>
            <person name="Nakamura Y."/>
            <person name="Valeeva L.R."/>
            <person name="Shakirov E.V."/>
            <person name="Shippen D.E."/>
            <person name="Wei W."/>
            <person name="Yagura M."/>
            <person name="Yamaoka S."/>
            <person name="Yamato K.T."/>
            <person name="Liu C."/>
            <person name="Berger F."/>
        </authorList>
    </citation>
    <scope>NUCLEOTIDE SEQUENCE [LARGE SCALE GENOMIC DNA]</scope>
    <source>
        <strain evidence="3">Tak-1</strain>
    </source>
</reference>
<evidence type="ECO:0000256" key="1">
    <source>
        <dbReference type="SAM" id="MobiDB-lite"/>
    </source>
</evidence>
<protein>
    <recommendedName>
        <fullName evidence="2">DUF7796 domain-containing protein</fullName>
    </recommendedName>
</protein>
<dbReference type="InterPro" id="IPR056698">
    <property type="entry name" value="DUF7796"/>
</dbReference>
<sequence length="439" mass="49199">MGRGSGKFALGREKWITCFVFVILVGVVHWTASNSPYLASSINIFKGWSRQAILAYSTINEAERQNPENQWLDSGKVLEGSDESSPQLDGRKTTSPRVAICLVGGARAFELTGLTIKKYVLDVYDHPDIFLHVPFDENSHKLTVLQNSSHLVMARIFVPQHIPENRLQQEVLTGSNSPNGIQGLLQYFSLVEGCLDMISEHETKHKFKYDWIIRTRVDGYWTGPLPPVTTWDPKHYHVPYGSSFGGLNDRFGVGTRNTSWTALSRLSLIPQLHERGFRNLNSETSFRSQLTSSNVTVELGEFPFCILSARKYAWPPTRWGVPVASIKSKGNLNGAKCRPCHPAAIGDRAMDVLAGIDSGWGWIGPVHRGDIQLCDSTQDDEVGWEDVFDEVSGMELALIRRKITNRTVKECIRDVKVFAKSWEVWIAPSAEILCASHEK</sequence>
<dbReference type="PANTHER" id="PTHR35112">
    <property type="entry name" value="OS08G0360500 PROTEIN"/>
    <property type="match status" value="1"/>
</dbReference>
<dbReference type="EMBL" id="LVLJ01002827">
    <property type="protein sequence ID" value="OAE23548.1"/>
    <property type="molecule type" value="Genomic_DNA"/>
</dbReference>
<dbReference type="Proteomes" id="UP000077202">
    <property type="component" value="Unassembled WGS sequence"/>
</dbReference>
<gene>
    <name evidence="4" type="ORF">AXG93_4284s1180</name>
    <name evidence="3" type="ORF">Mp_3g19660</name>
</gene>
<evidence type="ECO:0000313" key="4">
    <source>
        <dbReference type="EMBL" id="OAE23548.1"/>
    </source>
</evidence>
<keyword evidence="5" id="KW-1185">Reference proteome</keyword>